<evidence type="ECO:0008006" key="4">
    <source>
        <dbReference type="Google" id="ProtNLM"/>
    </source>
</evidence>
<evidence type="ECO:0000256" key="1">
    <source>
        <dbReference type="SAM" id="MobiDB-lite"/>
    </source>
</evidence>
<dbReference type="AlphaFoldDB" id="A0A1J6JTF1"/>
<organism evidence="2 3">
    <name type="scientific">Nicotiana attenuata</name>
    <name type="common">Coyote tobacco</name>
    <dbReference type="NCBI Taxonomy" id="49451"/>
    <lineage>
        <taxon>Eukaryota</taxon>
        <taxon>Viridiplantae</taxon>
        <taxon>Streptophyta</taxon>
        <taxon>Embryophyta</taxon>
        <taxon>Tracheophyta</taxon>
        <taxon>Spermatophyta</taxon>
        <taxon>Magnoliopsida</taxon>
        <taxon>eudicotyledons</taxon>
        <taxon>Gunneridae</taxon>
        <taxon>Pentapetalae</taxon>
        <taxon>asterids</taxon>
        <taxon>lamiids</taxon>
        <taxon>Solanales</taxon>
        <taxon>Solanaceae</taxon>
        <taxon>Nicotianoideae</taxon>
        <taxon>Nicotianeae</taxon>
        <taxon>Nicotiana</taxon>
    </lineage>
</organism>
<feature type="non-terminal residue" evidence="2">
    <location>
        <position position="117"/>
    </location>
</feature>
<comment type="caution">
    <text evidence="2">The sequence shown here is derived from an EMBL/GenBank/DDBJ whole genome shotgun (WGS) entry which is preliminary data.</text>
</comment>
<gene>
    <name evidence="2" type="ORF">A4A49_61012</name>
</gene>
<name>A0A1J6JTF1_NICAT</name>
<dbReference type="EMBL" id="MJEQ01004690">
    <property type="protein sequence ID" value="OIT21005.1"/>
    <property type="molecule type" value="Genomic_DNA"/>
</dbReference>
<dbReference type="Proteomes" id="UP000187609">
    <property type="component" value="Unassembled WGS sequence"/>
</dbReference>
<feature type="compositionally biased region" description="Polar residues" evidence="1">
    <location>
        <begin position="100"/>
        <end position="117"/>
    </location>
</feature>
<sequence>QKYARDFERLVQTPDMDVSTYNTNFCNLARYAPYSVPTQEARIQRFVDRLVGLLYTVVAPQMKMSYSDAVGLARKIENKGLEERATSDLCKKAKIGGSFSGSFSENRRAGSQGQQQQ</sequence>
<feature type="non-terminal residue" evidence="2">
    <location>
        <position position="1"/>
    </location>
</feature>
<feature type="region of interest" description="Disordered" evidence="1">
    <location>
        <begin position="94"/>
        <end position="117"/>
    </location>
</feature>
<accession>A0A1J6JTF1</accession>
<reference evidence="2" key="1">
    <citation type="submission" date="2016-11" db="EMBL/GenBank/DDBJ databases">
        <title>The genome of Nicotiana attenuata.</title>
        <authorList>
            <person name="Xu S."/>
            <person name="Brockmoeller T."/>
            <person name="Gaquerel E."/>
            <person name="Navarro A."/>
            <person name="Kuhl H."/>
            <person name="Gase K."/>
            <person name="Ling Z."/>
            <person name="Zhou W."/>
            <person name="Kreitzer C."/>
            <person name="Stanke M."/>
            <person name="Tang H."/>
            <person name="Lyons E."/>
            <person name="Pandey P."/>
            <person name="Pandey S.P."/>
            <person name="Timmermann B."/>
            <person name="Baldwin I.T."/>
        </authorList>
    </citation>
    <scope>NUCLEOTIDE SEQUENCE [LARGE SCALE GENOMIC DNA]</scope>
    <source>
        <strain evidence="2">UT</strain>
    </source>
</reference>
<dbReference type="SMR" id="A0A1J6JTF1"/>
<evidence type="ECO:0000313" key="3">
    <source>
        <dbReference type="Proteomes" id="UP000187609"/>
    </source>
</evidence>
<dbReference type="Gramene" id="OIT21005">
    <property type="protein sequence ID" value="OIT21005"/>
    <property type="gene ID" value="A4A49_61012"/>
</dbReference>
<keyword evidence="3" id="KW-1185">Reference proteome</keyword>
<protein>
    <recommendedName>
        <fullName evidence="4">Retrotransposon gag domain-containing protein</fullName>
    </recommendedName>
</protein>
<proteinExistence type="predicted"/>
<evidence type="ECO:0000313" key="2">
    <source>
        <dbReference type="EMBL" id="OIT21005.1"/>
    </source>
</evidence>